<gene>
    <name evidence="8" type="ORF">D7D52_30750</name>
</gene>
<feature type="transmembrane region" description="Helical" evidence="6">
    <location>
        <begin position="110"/>
        <end position="131"/>
    </location>
</feature>
<dbReference type="Gene3D" id="1.20.1720.10">
    <property type="entry name" value="Multidrug resistance protein D"/>
    <property type="match status" value="1"/>
</dbReference>
<comment type="subcellular location">
    <subcellularLocation>
        <location evidence="1">Cell membrane</location>
        <topology evidence="1">Multi-pass membrane protein</topology>
    </subcellularLocation>
</comment>
<dbReference type="KEGG" id="nyu:D7D52_30750"/>
<dbReference type="PANTHER" id="PTHR42718:SF9">
    <property type="entry name" value="MAJOR FACILITATOR SUPERFAMILY MULTIDRUG TRANSPORTER MFSC"/>
    <property type="match status" value="1"/>
</dbReference>
<organism evidence="8 9">
    <name type="scientific">Nocardia yunnanensis</name>
    <dbReference type="NCBI Taxonomy" id="2382165"/>
    <lineage>
        <taxon>Bacteria</taxon>
        <taxon>Bacillati</taxon>
        <taxon>Actinomycetota</taxon>
        <taxon>Actinomycetes</taxon>
        <taxon>Mycobacteriales</taxon>
        <taxon>Nocardiaceae</taxon>
        <taxon>Nocardia</taxon>
    </lineage>
</organism>
<keyword evidence="2" id="KW-0813">Transport</keyword>
<evidence type="ECO:0000256" key="3">
    <source>
        <dbReference type="ARBA" id="ARBA00022692"/>
    </source>
</evidence>
<dbReference type="PANTHER" id="PTHR42718">
    <property type="entry name" value="MAJOR FACILITATOR SUPERFAMILY MULTIDRUG TRANSPORTER MFSC"/>
    <property type="match status" value="1"/>
</dbReference>
<dbReference type="SUPFAM" id="SSF103473">
    <property type="entry name" value="MFS general substrate transporter"/>
    <property type="match status" value="1"/>
</dbReference>
<dbReference type="InterPro" id="IPR011701">
    <property type="entry name" value="MFS"/>
</dbReference>
<protein>
    <submittedName>
        <fullName evidence="8">MFS transporter</fullName>
    </submittedName>
</protein>
<dbReference type="PROSITE" id="PS50850">
    <property type="entry name" value="MFS"/>
    <property type="match status" value="1"/>
</dbReference>
<feature type="domain" description="Major facilitator superfamily (MFS) profile" evidence="7">
    <location>
        <begin position="19"/>
        <end position="263"/>
    </location>
</feature>
<feature type="transmembrane region" description="Helical" evidence="6">
    <location>
        <begin position="173"/>
        <end position="193"/>
    </location>
</feature>
<evidence type="ECO:0000256" key="4">
    <source>
        <dbReference type="ARBA" id="ARBA00022989"/>
    </source>
</evidence>
<reference evidence="8 9" key="1">
    <citation type="submission" date="2018-09" db="EMBL/GenBank/DDBJ databases">
        <title>Nocardia yunnanensis sp. nov., an actinomycete isolated from a soil sample.</title>
        <authorList>
            <person name="Zhang J."/>
        </authorList>
    </citation>
    <scope>NUCLEOTIDE SEQUENCE [LARGE SCALE GENOMIC DNA]</scope>
    <source>
        <strain evidence="8 9">CFHS0054</strain>
    </source>
</reference>
<feature type="transmembrane region" description="Helical" evidence="6">
    <location>
        <begin position="19"/>
        <end position="39"/>
    </location>
</feature>
<proteinExistence type="predicted"/>
<evidence type="ECO:0000313" key="9">
    <source>
        <dbReference type="Proteomes" id="UP000267164"/>
    </source>
</evidence>
<evidence type="ECO:0000256" key="5">
    <source>
        <dbReference type="ARBA" id="ARBA00023136"/>
    </source>
</evidence>
<keyword evidence="3 6" id="KW-0812">Transmembrane</keyword>
<accession>A0A386ZIV4</accession>
<dbReference type="OrthoDB" id="9812221at2"/>
<dbReference type="GO" id="GO:0005886">
    <property type="term" value="C:plasma membrane"/>
    <property type="evidence" value="ECO:0007669"/>
    <property type="project" value="UniProtKB-SubCell"/>
</dbReference>
<feature type="transmembrane region" description="Helical" evidence="6">
    <location>
        <begin position="205"/>
        <end position="225"/>
    </location>
</feature>
<evidence type="ECO:0000259" key="7">
    <source>
        <dbReference type="PROSITE" id="PS50850"/>
    </source>
</evidence>
<evidence type="ECO:0000256" key="6">
    <source>
        <dbReference type="SAM" id="Phobius"/>
    </source>
</evidence>
<dbReference type="RefSeq" id="WP_120741964.1">
    <property type="nucleotide sequence ID" value="NZ_CP032568.1"/>
</dbReference>
<evidence type="ECO:0000313" key="8">
    <source>
        <dbReference type="EMBL" id="AYF77468.1"/>
    </source>
</evidence>
<dbReference type="Proteomes" id="UP000267164">
    <property type="component" value="Chromosome"/>
</dbReference>
<dbReference type="InterPro" id="IPR020846">
    <property type="entry name" value="MFS_dom"/>
</dbReference>
<dbReference type="AlphaFoldDB" id="A0A386ZIV4"/>
<keyword evidence="5 6" id="KW-0472">Membrane</keyword>
<keyword evidence="4 6" id="KW-1133">Transmembrane helix</keyword>
<feature type="transmembrane region" description="Helical" evidence="6">
    <location>
        <begin position="59"/>
        <end position="77"/>
    </location>
</feature>
<dbReference type="InterPro" id="IPR036259">
    <property type="entry name" value="MFS_trans_sf"/>
</dbReference>
<name>A0A386ZIV4_9NOCA</name>
<dbReference type="EMBL" id="CP032568">
    <property type="protein sequence ID" value="AYF77468.1"/>
    <property type="molecule type" value="Genomic_DNA"/>
</dbReference>
<evidence type="ECO:0000256" key="1">
    <source>
        <dbReference type="ARBA" id="ARBA00004651"/>
    </source>
</evidence>
<dbReference type="GO" id="GO:0022857">
    <property type="term" value="F:transmembrane transporter activity"/>
    <property type="evidence" value="ECO:0007669"/>
    <property type="project" value="InterPro"/>
</dbReference>
<sequence length="263" mass="27243">MTTSTPAASTEFDPALRRLVVVVVLGAIMTILDTTITSVAVKTLGSQFDTTLTTTQWVLAGYTLALSTSIPLSGWAIERFGPKTMWMVSLLLFVAGSVLCGLAWNIAALIGFRVLQGFGAGMILPIGQTMLARAAGPARMGRVMSAIAVPAMLAPVLGPAVGGLILGHLSWRWMFYINVPLCAVAVLAALRLLPPDPVRDRGAKLDLLGLALLSPGLGALVYGAAQAGSGVGLTDIRVLAGVAVGPRWSAATSRTRCVGARPP</sequence>
<keyword evidence="9" id="KW-1185">Reference proteome</keyword>
<dbReference type="Pfam" id="PF07690">
    <property type="entry name" value="MFS_1"/>
    <property type="match status" value="1"/>
</dbReference>
<feature type="transmembrane region" description="Helical" evidence="6">
    <location>
        <begin position="143"/>
        <end position="167"/>
    </location>
</feature>
<evidence type="ECO:0000256" key="2">
    <source>
        <dbReference type="ARBA" id="ARBA00022448"/>
    </source>
</evidence>
<feature type="transmembrane region" description="Helical" evidence="6">
    <location>
        <begin position="84"/>
        <end position="104"/>
    </location>
</feature>